<proteinExistence type="predicted"/>
<sequence>MGGRRAGMTWPSLEDAPTLRWTAILLPVAASWCLARGDPGRTPGSPCLMSVLILLACSGVVRLARPRR</sequence>
<name>A0A2R4WPF0_9HYPH</name>
<dbReference type="KEGG" id="mee:DA075_22985"/>
<organism evidence="1 2">
    <name type="scientific">Methylobacterium currus</name>
    <dbReference type="NCBI Taxonomy" id="2051553"/>
    <lineage>
        <taxon>Bacteria</taxon>
        <taxon>Pseudomonadati</taxon>
        <taxon>Pseudomonadota</taxon>
        <taxon>Alphaproteobacteria</taxon>
        <taxon>Hyphomicrobiales</taxon>
        <taxon>Methylobacteriaceae</taxon>
        <taxon>Methylobacterium</taxon>
    </lineage>
</organism>
<evidence type="ECO:0000313" key="2">
    <source>
        <dbReference type="Proteomes" id="UP000244755"/>
    </source>
</evidence>
<dbReference type="EMBL" id="CP028843">
    <property type="protein sequence ID" value="AWB23409.1"/>
    <property type="molecule type" value="Genomic_DNA"/>
</dbReference>
<keyword evidence="2" id="KW-1185">Reference proteome</keyword>
<dbReference type="AlphaFoldDB" id="A0A2R4WPF0"/>
<reference evidence="1 2" key="1">
    <citation type="submission" date="2018-04" db="EMBL/GenBank/DDBJ databases">
        <title>Methylobacterium sp. PR1016A genome.</title>
        <authorList>
            <person name="Park W."/>
        </authorList>
    </citation>
    <scope>NUCLEOTIDE SEQUENCE [LARGE SCALE GENOMIC DNA]</scope>
    <source>
        <strain evidence="1 2">PR1016A</strain>
    </source>
</reference>
<protein>
    <submittedName>
        <fullName evidence="1">Uncharacterized protein</fullName>
    </submittedName>
</protein>
<gene>
    <name evidence="1" type="ORF">DA075_22985</name>
</gene>
<evidence type="ECO:0000313" key="1">
    <source>
        <dbReference type="EMBL" id="AWB23409.1"/>
    </source>
</evidence>
<dbReference type="Proteomes" id="UP000244755">
    <property type="component" value="Chromosome 1"/>
</dbReference>
<accession>A0A2R4WPF0</accession>